<dbReference type="GO" id="GO:0005102">
    <property type="term" value="F:signaling receptor binding"/>
    <property type="evidence" value="ECO:0007669"/>
    <property type="project" value="TreeGrafter"/>
</dbReference>
<comment type="subcellular location">
    <subcellularLocation>
        <location evidence="6 7">Peroxisome membrane</location>
    </subcellularLocation>
</comment>
<accession>A0A9P4YQK7</accession>
<comment type="function">
    <text evidence="7">Component of the PEX13-PEX14 docking complex, a translocon channel that specifically mediates the import of peroxisomal cargo proteins bound to PEX5 receptor. The PEX13-PEX14 docking complex forms a large import pore which can be opened to a diameter of about 9 nm. Mechanistically, PEX5 receptor along with cargo proteins associates with the PEX14 subunit of the PEX13-PEX14 docking complex in the cytosol, leading to the insertion of the receptor into the organelle membrane with the concomitant translocation of the cargo into the peroxisome matrix.</text>
</comment>
<comment type="similarity">
    <text evidence="1 7">Belongs to the peroxin-14 family.</text>
</comment>
<proteinExistence type="inferred from homology"/>
<feature type="domain" description="Peroxisome membrane anchor protein Pex14p N-terminal" evidence="9">
    <location>
        <begin position="58"/>
        <end position="101"/>
    </location>
</feature>
<gene>
    <name evidence="10" type="ORF">GMORB2_2431</name>
</gene>
<feature type="compositionally biased region" description="Polar residues" evidence="8">
    <location>
        <begin position="20"/>
        <end position="55"/>
    </location>
</feature>
<evidence type="ECO:0000256" key="5">
    <source>
        <dbReference type="ARBA" id="ARBA00029691"/>
    </source>
</evidence>
<keyword evidence="2" id="KW-0811">Translocation</keyword>
<dbReference type="Proteomes" id="UP000749293">
    <property type="component" value="Unassembled WGS sequence"/>
</dbReference>
<dbReference type="InterPro" id="IPR006785">
    <property type="entry name" value="Pex14_N"/>
</dbReference>
<organism evidence="10 11">
    <name type="scientific">Geosmithia morbida</name>
    <dbReference type="NCBI Taxonomy" id="1094350"/>
    <lineage>
        <taxon>Eukaryota</taxon>
        <taxon>Fungi</taxon>
        <taxon>Dikarya</taxon>
        <taxon>Ascomycota</taxon>
        <taxon>Pezizomycotina</taxon>
        <taxon>Sordariomycetes</taxon>
        <taxon>Hypocreomycetidae</taxon>
        <taxon>Hypocreales</taxon>
        <taxon>Bionectriaceae</taxon>
        <taxon>Geosmithia</taxon>
    </lineage>
</organism>
<feature type="compositionally biased region" description="Basic and acidic residues" evidence="8">
    <location>
        <begin position="74"/>
        <end position="92"/>
    </location>
</feature>
<dbReference type="AlphaFoldDB" id="A0A9P4YQK7"/>
<dbReference type="Gene3D" id="1.10.10.10">
    <property type="entry name" value="Winged helix-like DNA-binding domain superfamily/Winged helix DNA-binding domain"/>
    <property type="match status" value="1"/>
</dbReference>
<dbReference type="GO" id="GO:0016560">
    <property type="term" value="P:protein import into peroxisome matrix, docking"/>
    <property type="evidence" value="ECO:0007669"/>
    <property type="project" value="UniProtKB-UniRule"/>
</dbReference>
<feature type="compositionally biased region" description="Low complexity" evidence="8">
    <location>
        <begin position="103"/>
        <end position="130"/>
    </location>
</feature>
<evidence type="ECO:0000259" key="9">
    <source>
        <dbReference type="Pfam" id="PF04695"/>
    </source>
</evidence>
<feature type="region of interest" description="Disordered" evidence="8">
    <location>
        <begin position="1"/>
        <end position="131"/>
    </location>
</feature>
<dbReference type="OrthoDB" id="441517at2759"/>
<dbReference type="GO" id="GO:0005778">
    <property type="term" value="C:peroxisomal membrane"/>
    <property type="evidence" value="ECO:0007669"/>
    <property type="project" value="UniProtKB-SubCell"/>
</dbReference>
<protein>
    <recommendedName>
        <fullName evidence="4 7">Peroxisomal membrane protein PEX14</fullName>
    </recommendedName>
    <alternativeName>
        <fullName evidence="5 7">Peroxin-14</fullName>
    </alternativeName>
</protein>
<keyword evidence="7" id="KW-0472">Membrane</keyword>
<evidence type="ECO:0000256" key="2">
    <source>
        <dbReference type="ARBA" id="ARBA00023010"/>
    </source>
</evidence>
<dbReference type="PANTHER" id="PTHR23058">
    <property type="entry name" value="PEROXISOMAL MEMBRANE PROTEIN PEX14"/>
    <property type="match status" value="1"/>
</dbReference>
<evidence type="ECO:0000256" key="4">
    <source>
        <dbReference type="ARBA" id="ARBA00029502"/>
    </source>
</evidence>
<dbReference type="InterPro" id="IPR025655">
    <property type="entry name" value="PEX14"/>
</dbReference>
<sequence>MAGEKKDSPTIPDWQRSQDDNSASEPSTSQDDGQPADTQAAKSDDNQPATQPENTSSDDDALTVAHRFLEDDEVRSAPREKKEAFLKAKGISDDDIVTLLGQPDSPSTTPAETEPSSSSSTTAVDSTNTSILPLSDRAPVVTYPEFLTKPTSPSPPPLVTTGRLLATLQVTAALSAIVAGSSRFIFSPMLEQLTASREDLYGDASGRLDSLVHLLEKSVSVIPAAGHRDPNDDANANGDASASDEDPTEMFHRDIGTQTLLPVPSVADAPKPSPHESQAARLTSLSRSLADIARGIRSQSDGLTDTKSLVDVLRDDLDILTYRNPLGGGRGPMNFTRGSATKMDENDEIRRVRDNIRRVKGVLLSSRSFPSR</sequence>
<dbReference type="PANTHER" id="PTHR23058:SF5">
    <property type="entry name" value="PEROXISOMAL MEMBRANE PROTEIN PEX14"/>
    <property type="match status" value="1"/>
</dbReference>
<evidence type="ECO:0000313" key="10">
    <source>
        <dbReference type="EMBL" id="KAF4120945.1"/>
    </source>
</evidence>
<keyword evidence="3 7" id="KW-0576">Peroxisome</keyword>
<dbReference type="GO" id="GO:1990429">
    <property type="term" value="C:peroxisomal importomer complex"/>
    <property type="evidence" value="ECO:0007669"/>
    <property type="project" value="TreeGrafter"/>
</dbReference>
<dbReference type="EMBL" id="JAANYQ010000014">
    <property type="protein sequence ID" value="KAF4120945.1"/>
    <property type="molecule type" value="Genomic_DNA"/>
</dbReference>
<dbReference type="GeneID" id="55968661"/>
<evidence type="ECO:0000313" key="11">
    <source>
        <dbReference type="Proteomes" id="UP000749293"/>
    </source>
</evidence>
<dbReference type="Pfam" id="PF04695">
    <property type="entry name" value="Pex14_N"/>
    <property type="match status" value="1"/>
</dbReference>
<keyword evidence="11" id="KW-1185">Reference proteome</keyword>
<dbReference type="RefSeq" id="XP_035319597.1">
    <property type="nucleotide sequence ID" value="XM_035464411.1"/>
</dbReference>
<keyword evidence="7" id="KW-0653">Protein transport</keyword>
<evidence type="ECO:0000256" key="1">
    <source>
        <dbReference type="ARBA" id="ARBA00005443"/>
    </source>
</evidence>
<dbReference type="InterPro" id="IPR036388">
    <property type="entry name" value="WH-like_DNA-bd_sf"/>
</dbReference>
<evidence type="ECO:0000256" key="3">
    <source>
        <dbReference type="ARBA" id="ARBA00023140"/>
    </source>
</evidence>
<name>A0A9P4YQK7_9HYPO</name>
<keyword evidence="7" id="KW-0813">Transport</keyword>
<feature type="region of interest" description="Disordered" evidence="8">
    <location>
        <begin position="223"/>
        <end position="248"/>
    </location>
</feature>
<evidence type="ECO:0000256" key="6">
    <source>
        <dbReference type="ARBA" id="ARBA00046271"/>
    </source>
</evidence>
<reference evidence="10" key="1">
    <citation type="submission" date="2020-03" db="EMBL/GenBank/DDBJ databases">
        <title>Site-based positive gene gene selection in Geosmithia morbida across the United States reveals a broad range of putative effectors and factors for local host and environmental adapation.</title>
        <authorList>
            <person name="Onufrak A."/>
            <person name="Murdoch R.W."/>
            <person name="Gazis R."/>
            <person name="Huff M."/>
            <person name="Staton M."/>
            <person name="Klingeman W."/>
            <person name="Hadziabdic D."/>
        </authorList>
    </citation>
    <scope>NUCLEOTIDE SEQUENCE</scope>
    <source>
        <strain evidence="10">1262</strain>
    </source>
</reference>
<evidence type="ECO:0000256" key="8">
    <source>
        <dbReference type="SAM" id="MobiDB-lite"/>
    </source>
</evidence>
<comment type="caution">
    <text evidence="10">The sequence shown here is derived from an EMBL/GenBank/DDBJ whole genome shotgun (WGS) entry which is preliminary data.</text>
</comment>
<evidence type="ECO:0000256" key="7">
    <source>
        <dbReference type="RuleBase" id="RU367032"/>
    </source>
</evidence>